<dbReference type="Gene3D" id="3.30.420.10">
    <property type="entry name" value="Ribonuclease H-like superfamily/Ribonuclease H"/>
    <property type="match status" value="1"/>
</dbReference>
<evidence type="ECO:0000313" key="2">
    <source>
        <dbReference type="EMBL" id="RHY83789.1"/>
    </source>
</evidence>
<dbReference type="VEuPathDB" id="FungiDB:H257_10363"/>
<evidence type="ECO:0000313" key="3">
    <source>
        <dbReference type="Proteomes" id="UP000286510"/>
    </source>
</evidence>
<accession>A0A3R6XJI5</accession>
<name>A0A3R6XJI5_APHAT</name>
<evidence type="ECO:0000259" key="1">
    <source>
        <dbReference type="Pfam" id="PF24964"/>
    </source>
</evidence>
<dbReference type="PANTHER" id="PTHR47169">
    <property type="entry name" value="OS01G0541250 PROTEIN"/>
    <property type="match status" value="1"/>
</dbReference>
<dbReference type="AlphaFoldDB" id="A0A3R6XJI5"/>
<proteinExistence type="predicted"/>
<organism evidence="2 3">
    <name type="scientific">Aphanomyces astaci</name>
    <name type="common">Crayfish plague agent</name>
    <dbReference type="NCBI Taxonomy" id="112090"/>
    <lineage>
        <taxon>Eukaryota</taxon>
        <taxon>Sar</taxon>
        <taxon>Stramenopiles</taxon>
        <taxon>Oomycota</taxon>
        <taxon>Saprolegniomycetes</taxon>
        <taxon>Saprolegniales</taxon>
        <taxon>Verrucalvaceae</taxon>
        <taxon>Aphanomyces</taxon>
    </lineage>
</organism>
<dbReference type="VEuPathDB" id="FungiDB:H257_15032"/>
<gene>
    <name evidence="2" type="ORF">DYB26_010328</name>
</gene>
<dbReference type="InterPro" id="IPR036397">
    <property type="entry name" value="RNaseH_sf"/>
</dbReference>
<reference evidence="2 3" key="1">
    <citation type="submission" date="2018-08" db="EMBL/GenBank/DDBJ databases">
        <title>Aphanomyces genome sequencing and annotation.</title>
        <authorList>
            <person name="Minardi D."/>
            <person name="Oidtmann B."/>
            <person name="Van Der Giezen M."/>
            <person name="Studholme D.J."/>
        </authorList>
    </citation>
    <scope>NUCLEOTIDE SEQUENCE [LARGE SCALE GENOMIC DNA]</scope>
    <source>
        <strain evidence="2 3">FDL457</strain>
    </source>
</reference>
<feature type="domain" description="DUF7769" evidence="1">
    <location>
        <begin position="10"/>
        <end position="60"/>
    </location>
</feature>
<dbReference type="Proteomes" id="UP000286510">
    <property type="component" value="Unassembled WGS sequence"/>
</dbReference>
<dbReference type="Pfam" id="PF24964">
    <property type="entry name" value="DUF7769"/>
    <property type="match status" value="1"/>
</dbReference>
<comment type="caution">
    <text evidence="2">The sequence shown here is derived from an EMBL/GenBank/DDBJ whole genome shotgun (WGS) entry which is preliminary data.</text>
</comment>
<dbReference type="GO" id="GO:0003676">
    <property type="term" value="F:nucleic acid binding"/>
    <property type="evidence" value="ECO:0007669"/>
    <property type="project" value="InterPro"/>
</dbReference>
<protein>
    <recommendedName>
        <fullName evidence="1">DUF7769 domain-containing protein</fullName>
    </recommendedName>
</protein>
<dbReference type="EMBL" id="QUTF01025290">
    <property type="protein sequence ID" value="RHY83789.1"/>
    <property type="molecule type" value="Genomic_DNA"/>
</dbReference>
<dbReference type="InterPro" id="IPR056671">
    <property type="entry name" value="DUF7769"/>
</dbReference>
<sequence>MLKGQKKKNLTDSECNSMVQHLLLRCTKAGKIPMGAADEVAQLFDCTPSTVRRIWRRASVNLSGSKTICRNVNQRKKSTCGRKRLHKDLPKRIQAIPQSRRYCFRSLAHALGMPKSTLHDYFKRGVFAKYSSVLIPALTESNNVCRLKWALDYVCDRDGAKYFDDMYDTVHVDEKWFFMTRLQKKVYGAIGEKIKQRACKSKHHLLKVMFLTAVARLRWDETCGEWFDRKLGTWHFTEINFLTLQRCLQEVILNKGGNDYKIPHMRKDVLHARGKLPEMVSCDRDAWSFGCAYLDGADYSAHMHKLSLEILQSMEMSAFCSQIEALNIVDDTDADDNLVAALGLVELSYE</sequence>